<protein>
    <submittedName>
        <fullName evidence="1">Uncharacterized protein</fullName>
    </submittedName>
</protein>
<comment type="caution">
    <text evidence="1">The sequence shown here is derived from an EMBL/GenBank/DDBJ whole genome shotgun (WGS) entry which is preliminary data.</text>
</comment>
<name>A0A1G2A6C8_9BACT</name>
<gene>
    <name evidence="1" type="ORF">A3H61_05315</name>
</gene>
<dbReference type="EMBL" id="MHJU01000034">
    <property type="protein sequence ID" value="OGY72453.1"/>
    <property type="molecule type" value="Genomic_DNA"/>
</dbReference>
<dbReference type="Proteomes" id="UP000178315">
    <property type="component" value="Unassembled WGS sequence"/>
</dbReference>
<evidence type="ECO:0000313" key="2">
    <source>
        <dbReference type="Proteomes" id="UP000178315"/>
    </source>
</evidence>
<organism evidence="1 2">
    <name type="scientific">Candidatus Jacksonbacteria bacterium RIFCSPLOWO2_02_FULL_44_20</name>
    <dbReference type="NCBI Taxonomy" id="1798460"/>
    <lineage>
        <taxon>Bacteria</taxon>
        <taxon>Candidatus Jacksoniibacteriota</taxon>
    </lineage>
</organism>
<proteinExistence type="predicted"/>
<sequence>MVNNNNEYLKSLPMVEVSFQDQFCGCEDEIIKTPWYILSKLNELGKQPKIGDKILLYEKDVDENNQYYYLCNTGEVIELNESEIKKYLPLESEISWSDFCYIDNQPIMVKIDKDAYLDLSLDSEVFVH</sequence>
<evidence type="ECO:0000313" key="1">
    <source>
        <dbReference type="EMBL" id="OGY72453.1"/>
    </source>
</evidence>
<dbReference type="AlphaFoldDB" id="A0A1G2A6C8"/>
<accession>A0A1G2A6C8</accession>
<reference evidence="1 2" key="1">
    <citation type="journal article" date="2016" name="Nat. Commun.">
        <title>Thousands of microbial genomes shed light on interconnected biogeochemical processes in an aquifer system.</title>
        <authorList>
            <person name="Anantharaman K."/>
            <person name="Brown C.T."/>
            <person name="Hug L.A."/>
            <person name="Sharon I."/>
            <person name="Castelle C.J."/>
            <person name="Probst A.J."/>
            <person name="Thomas B.C."/>
            <person name="Singh A."/>
            <person name="Wilkins M.J."/>
            <person name="Karaoz U."/>
            <person name="Brodie E.L."/>
            <person name="Williams K.H."/>
            <person name="Hubbard S.S."/>
            <person name="Banfield J.F."/>
        </authorList>
    </citation>
    <scope>NUCLEOTIDE SEQUENCE [LARGE SCALE GENOMIC DNA]</scope>
</reference>